<dbReference type="InterPro" id="IPR027268">
    <property type="entry name" value="Peptidase_M4/M1_CTD_sf"/>
</dbReference>
<dbReference type="InterPro" id="IPR049980">
    <property type="entry name" value="LTA4H_cat"/>
</dbReference>
<evidence type="ECO:0000259" key="12">
    <source>
        <dbReference type="SMART" id="SM01263"/>
    </source>
</evidence>
<dbReference type="InterPro" id="IPR001930">
    <property type="entry name" value="Peptidase_M1"/>
</dbReference>
<dbReference type="Gene3D" id="1.25.40.320">
    <property type="entry name" value="Peptidase M1, leukotriene A4 hydrolase/aminopeptidase C-terminal domain"/>
    <property type="match status" value="1"/>
</dbReference>
<protein>
    <recommendedName>
        <fullName evidence="12">Peptidase M1 leukotriene A4 hydrolase/aminopeptidase C-terminal domain-containing protein</fullName>
    </recommendedName>
</protein>
<evidence type="ECO:0000313" key="14">
    <source>
        <dbReference type="Proteomes" id="UP001642540"/>
    </source>
</evidence>
<dbReference type="InterPro" id="IPR038502">
    <property type="entry name" value="M1_LTA-4_hydro/amino_C_sf"/>
</dbReference>
<evidence type="ECO:0000256" key="4">
    <source>
        <dbReference type="ARBA" id="ARBA00010136"/>
    </source>
</evidence>
<evidence type="ECO:0000256" key="10">
    <source>
        <dbReference type="ARBA" id="ARBA00023049"/>
    </source>
</evidence>
<comment type="caution">
    <text evidence="13">The sequence shown here is derived from an EMBL/GenBank/DDBJ whole genome shotgun (WGS) entry which is preliminary data.</text>
</comment>
<dbReference type="SMART" id="SM01263">
    <property type="entry name" value="Leuk-A4-hydro_C"/>
    <property type="match status" value="1"/>
</dbReference>
<dbReference type="InterPro" id="IPR014782">
    <property type="entry name" value="Peptidase_M1_dom"/>
</dbReference>
<proteinExistence type="inferred from homology"/>
<keyword evidence="5" id="KW-0963">Cytoplasm</keyword>
<keyword evidence="11" id="KW-0732">Signal</keyword>
<comment type="similarity">
    <text evidence="4">Belongs to the peptidase M1 family.</text>
</comment>
<evidence type="ECO:0000256" key="6">
    <source>
        <dbReference type="ARBA" id="ARBA00022670"/>
    </source>
</evidence>
<dbReference type="InterPro" id="IPR034015">
    <property type="entry name" value="M1_LTA4H"/>
</dbReference>
<dbReference type="SUPFAM" id="SSF55486">
    <property type="entry name" value="Metalloproteases ('zincins'), catalytic domain"/>
    <property type="match status" value="1"/>
</dbReference>
<feature type="signal peptide" evidence="11">
    <location>
        <begin position="1"/>
        <end position="28"/>
    </location>
</feature>
<keyword evidence="10" id="KW-0482">Metalloprotease</keyword>
<dbReference type="Pfam" id="PF01433">
    <property type="entry name" value="Peptidase_M1"/>
    <property type="match status" value="1"/>
</dbReference>
<dbReference type="InterPro" id="IPR042097">
    <property type="entry name" value="Aminopeptidase_N-like_N_sf"/>
</dbReference>
<dbReference type="InterPro" id="IPR045357">
    <property type="entry name" value="Aminopeptidase_N-like_N"/>
</dbReference>
<evidence type="ECO:0000256" key="3">
    <source>
        <dbReference type="ARBA" id="ARBA00004609"/>
    </source>
</evidence>
<evidence type="ECO:0000256" key="11">
    <source>
        <dbReference type="SAM" id="SignalP"/>
    </source>
</evidence>
<gene>
    <name evidence="13" type="ORF">ODALV1_LOCUS26329</name>
</gene>
<comment type="cofactor">
    <cofactor evidence="1">
        <name>Zn(2+)</name>
        <dbReference type="ChEBI" id="CHEBI:29105"/>
    </cofactor>
</comment>
<keyword evidence="14" id="KW-1185">Reference proteome</keyword>
<comment type="subcellular location">
    <subcellularLocation>
        <location evidence="3">Cell membrane</location>
        <topology evidence="3">Lipid-anchor</topology>
        <topology evidence="3">GPI-anchor</topology>
    </subcellularLocation>
    <subcellularLocation>
        <location evidence="2">Cytoplasm</location>
    </subcellularLocation>
</comment>
<keyword evidence="6" id="KW-0645">Protease</keyword>
<dbReference type="InterPro" id="IPR016024">
    <property type="entry name" value="ARM-type_fold"/>
</dbReference>
<evidence type="ECO:0000256" key="5">
    <source>
        <dbReference type="ARBA" id="ARBA00022490"/>
    </source>
</evidence>
<dbReference type="Pfam" id="PF17900">
    <property type="entry name" value="Peptidase_M1_N"/>
    <property type="match status" value="1"/>
</dbReference>
<dbReference type="SUPFAM" id="SSF48371">
    <property type="entry name" value="ARM repeat"/>
    <property type="match status" value="1"/>
</dbReference>
<feature type="chain" id="PRO_5045552153" description="Peptidase M1 leukotriene A4 hydrolase/aminopeptidase C-terminal domain-containing protein" evidence="11">
    <location>
        <begin position="29"/>
        <end position="646"/>
    </location>
</feature>
<keyword evidence="7" id="KW-0479">Metal-binding</keyword>
<accession>A0ABP1RUV2</accession>
<dbReference type="Gene3D" id="1.10.390.10">
    <property type="entry name" value="Neutral Protease Domain 2"/>
    <property type="match status" value="1"/>
</dbReference>
<dbReference type="Proteomes" id="UP001642540">
    <property type="component" value="Unassembled WGS sequence"/>
</dbReference>
<keyword evidence="8" id="KW-0378">Hydrolase</keyword>
<dbReference type="Pfam" id="PF09127">
    <property type="entry name" value="Leuk-A4-hydro_C"/>
    <property type="match status" value="1"/>
</dbReference>
<name>A0ABP1RUV2_9HEXA</name>
<dbReference type="PANTHER" id="PTHR45726:SF3">
    <property type="entry name" value="LEUKOTRIENE A-4 HYDROLASE"/>
    <property type="match status" value="1"/>
</dbReference>
<evidence type="ECO:0000313" key="13">
    <source>
        <dbReference type="EMBL" id="CAL8136197.1"/>
    </source>
</evidence>
<organism evidence="13 14">
    <name type="scientific">Orchesella dallaii</name>
    <dbReference type="NCBI Taxonomy" id="48710"/>
    <lineage>
        <taxon>Eukaryota</taxon>
        <taxon>Metazoa</taxon>
        <taxon>Ecdysozoa</taxon>
        <taxon>Arthropoda</taxon>
        <taxon>Hexapoda</taxon>
        <taxon>Collembola</taxon>
        <taxon>Entomobryomorpha</taxon>
        <taxon>Entomobryoidea</taxon>
        <taxon>Orchesellidae</taxon>
        <taxon>Orchesellinae</taxon>
        <taxon>Orchesella</taxon>
    </lineage>
</organism>
<dbReference type="Gene3D" id="2.60.40.1730">
    <property type="entry name" value="tricorn interacting facor f3 domain"/>
    <property type="match status" value="1"/>
</dbReference>
<dbReference type="EMBL" id="CAXLJM020000111">
    <property type="protein sequence ID" value="CAL8136197.1"/>
    <property type="molecule type" value="Genomic_DNA"/>
</dbReference>
<evidence type="ECO:0000256" key="7">
    <source>
        <dbReference type="ARBA" id="ARBA00022723"/>
    </source>
</evidence>
<evidence type="ECO:0000256" key="9">
    <source>
        <dbReference type="ARBA" id="ARBA00022833"/>
    </source>
</evidence>
<evidence type="ECO:0000256" key="2">
    <source>
        <dbReference type="ARBA" id="ARBA00004496"/>
    </source>
</evidence>
<dbReference type="InterPro" id="IPR015211">
    <property type="entry name" value="Peptidase_M1_C"/>
</dbReference>
<dbReference type="PRINTS" id="PR00756">
    <property type="entry name" value="ALADIPTASE"/>
</dbReference>
<dbReference type="CDD" id="cd09599">
    <property type="entry name" value="M1_LTA4H"/>
    <property type="match status" value="1"/>
</dbReference>
<feature type="domain" description="Peptidase M1 leukotriene A4 hydrolase/aminopeptidase C-terminal" evidence="12">
    <location>
        <begin position="494"/>
        <end position="642"/>
    </location>
</feature>
<evidence type="ECO:0000256" key="1">
    <source>
        <dbReference type="ARBA" id="ARBA00001947"/>
    </source>
</evidence>
<keyword evidence="9" id="KW-0862">Zinc</keyword>
<dbReference type="Gene3D" id="3.30.2010.30">
    <property type="match status" value="1"/>
</dbReference>
<evidence type="ECO:0000256" key="8">
    <source>
        <dbReference type="ARBA" id="ARBA00022801"/>
    </source>
</evidence>
<reference evidence="13 14" key="1">
    <citation type="submission" date="2024-08" db="EMBL/GenBank/DDBJ databases">
        <authorList>
            <person name="Cucini C."/>
            <person name="Frati F."/>
        </authorList>
    </citation>
    <scope>NUCLEOTIDE SEQUENCE [LARGE SCALE GENOMIC DNA]</scope>
</reference>
<sequence>MLPDILNRVRNLLLLLLLCLHFPNGAFASNISKQGWIGKTDPSSYSNPEDFVSTQLHLKWEVDFDKKTIAGSLSYEFDVLNKTATQLILDSRDIHIERILSNGNPLPYSFGEEHKIFGSPLKIDVADLSKNGGKLKIDIDYKTDPKCTSLAWMEPYQTSGKTKPFLFSQNQPIHGRSLYPCQDTPSVKTAFTAEITVPKDLLALASAVPTKEAPQENGDKRVYKFSQKIPIPSYLMCIAVGDLKSKQIGPRSTVYAEQEILELAANDFSDVEEFIVAAEKLFGKYEWEVYNLLFLPRAYPVSGMEHPCISFFSQELITGDKGGIDVLAHELSHSWFGNLVTNRNWQEFWMNEGFTVFAERKILGAIKGEEYRQFVSIFGWTRLTFDADNLKDEPDIARLVVEKVADPDLFLNTIPYEKGYAFLYYLEKTVGGPSKYEPFLREYVKKYRHKSIESNQFKEDVISYFPQEKLKGIDWDTWFHGPGLPPFKNNYSNVLFKPCLKLAKEWQEWNINGRAESPFSKNDLDKFLNVQVRQFVQELVDGEDLGWEKVKQIEQIYGMHNRTRNNADIKMRWFQLCAKAKWHEALPFMFEYVNQEGRFGGLKRVYKELYKWEEVRDKAIQNWEENKKFKMTVTVKSISKLLHIDT</sequence>
<dbReference type="PANTHER" id="PTHR45726">
    <property type="entry name" value="LEUKOTRIENE A-4 HYDROLASE"/>
    <property type="match status" value="1"/>
</dbReference>
<dbReference type="SUPFAM" id="SSF63737">
    <property type="entry name" value="Leukotriene A4 hydrolase N-terminal domain"/>
    <property type="match status" value="1"/>
</dbReference>